<evidence type="ECO:0000256" key="4">
    <source>
        <dbReference type="ARBA" id="ARBA00022729"/>
    </source>
</evidence>
<evidence type="ECO:0000256" key="2">
    <source>
        <dbReference type="ARBA" id="ARBA00005336"/>
    </source>
</evidence>
<keyword evidence="3" id="KW-0964">Secreted</keyword>
<dbReference type="FunFam" id="3.20.20.300:FF:000004">
    <property type="entry name" value="probable beta-D-xylosidase 7"/>
    <property type="match status" value="1"/>
</dbReference>
<evidence type="ECO:0000256" key="6">
    <source>
        <dbReference type="ARBA" id="ARBA00023180"/>
    </source>
</evidence>
<organism evidence="10 11">
    <name type="scientific">Aristolochia fimbriata</name>
    <name type="common">White veined hardy Dutchman's pipe vine</name>
    <dbReference type="NCBI Taxonomy" id="158543"/>
    <lineage>
        <taxon>Eukaryota</taxon>
        <taxon>Viridiplantae</taxon>
        <taxon>Streptophyta</taxon>
        <taxon>Embryophyta</taxon>
        <taxon>Tracheophyta</taxon>
        <taxon>Spermatophyta</taxon>
        <taxon>Magnoliopsida</taxon>
        <taxon>Magnoliidae</taxon>
        <taxon>Piperales</taxon>
        <taxon>Aristolochiaceae</taxon>
        <taxon>Aristolochia</taxon>
    </lineage>
</organism>
<dbReference type="InterPro" id="IPR026891">
    <property type="entry name" value="Fn3-like"/>
</dbReference>
<feature type="domain" description="Fibronectin type III-like" evidence="9">
    <location>
        <begin position="712"/>
        <end position="784"/>
    </location>
</feature>
<evidence type="ECO:0000259" key="9">
    <source>
        <dbReference type="SMART" id="SM01217"/>
    </source>
</evidence>
<dbReference type="AlphaFoldDB" id="A0AAV7DVV3"/>
<reference evidence="10 11" key="1">
    <citation type="submission" date="2021-07" db="EMBL/GenBank/DDBJ databases">
        <title>The Aristolochia fimbriata genome: insights into angiosperm evolution, floral development and chemical biosynthesis.</title>
        <authorList>
            <person name="Jiao Y."/>
        </authorList>
    </citation>
    <scope>NUCLEOTIDE SEQUENCE [LARGE SCALE GENOMIC DNA]</scope>
    <source>
        <strain evidence="10">IBCAS-2021</strain>
        <tissue evidence="10">Leaf</tissue>
    </source>
</reference>
<name>A0AAV7DVV3_ARIFI</name>
<keyword evidence="11" id="KW-1185">Reference proteome</keyword>
<dbReference type="InterPro" id="IPR001764">
    <property type="entry name" value="Glyco_hydro_3_N"/>
</dbReference>
<keyword evidence="4 8" id="KW-0732">Signal</keyword>
<dbReference type="InterPro" id="IPR036962">
    <property type="entry name" value="Glyco_hydro_3_N_sf"/>
</dbReference>
<dbReference type="InterPro" id="IPR013783">
    <property type="entry name" value="Ig-like_fold"/>
</dbReference>
<dbReference type="Gene3D" id="2.60.40.10">
    <property type="entry name" value="Immunoglobulins"/>
    <property type="match status" value="1"/>
</dbReference>
<feature type="signal peptide" evidence="8">
    <location>
        <begin position="1"/>
        <end position="19"/>
    </location>
</feature>
<comment type="caution">
    <text evidence="10">The sequence shown here is derived from an EMBL/GenBank/DDBJ whole genome shotgun (WGS) entry which is preliminary data.</text>
</comment>
<gene>
    <name evidence="10" type="ORF">H6P81_020608</name>
</gene>
<accession>A0AAV7DVV3</accession>
<dbReference type="Pfam" id="PF00933">
    <property type="entry name" value="Glyco_hydro_3"/>
    <property type="match status" value="1"/>
</dbReference>
<dbReference type="Gene3D" id="3.20.20.300">
    <property type="entry name" value="Glycoside hydrolase, family 3, N-terminal domain"/>
    <property type="match status" value="1"/>
</dbReference>
<dbReference type="SUPFAM" id="SSF52279">
    <property type="entry name" value="Beta-D-glucan exohydrolase, C-terminal domain"/>
    <property type="match status" value="1"/>
</dbReference>
<dbReference type="Proteomes" id="UP000825729">
    <property type="component" value="Unassembled WGS sequence"/>
</dbReference>
<dbReference type="GO" id="GO:0046556">
    <property type="term" value="F:alpha-L-arabinofuranosidase activity"/>
    <property type="evidence" value="ECO:0007669"/>
    <property type="project" value="TreeGrafter"/>
</dbReference>
<comment type="similarity">
    <text evidence="2">Belongs to the glycosyl hydrolase 3 family.</text>
</comment>
<evidence type="ECO:0000313" key="10">
    <source>
        <dbReference type="EMBL" id="KAG9440443.1"/>
    </source>
</evidence>
<dbReference type="GO" id="GO:0009044">
    <property type="term" value="F:xylan 1,4-beta-xylosidase activity"/>
    <property type="evidence" value="ECO:0007669"/>
    <property type="project" value="InterPro"/>
</dbReference>
<dbReference type="GO" id="GO:0031222">
    <property type="term" value="P:arabinan catabolic process"/>
    <property type="evidence" value="ECO:0007669"/>
    <property type="project" value="TreeGrafter"/>
</dbReference>
<dbReference type="GO" id="GO:0045493">
    <property type="term" value="P:xylan catabolic process"/>
    <property type="evidence" value="ECO:0007669"/>
    <property type="project" value="InterPro"/>
</dbReference>
<keyword evidence="7" id="KW-0326">Glycosidase</keyword>
<evidence type="ECO:0000313" key="11">
    <source>
        <dbReference type="Proteomes" id="UP000825729"/>
    </source>
</evidence>
<evidence type="ECO:0000256" key="8">
    <source>
        <dbReference type="SAM" id="SignalP"/>
    </source>
</evidence>
<dbReference type="GO" id="GO:0005576">
    <property type="term" value="C:extracellular region"/>
    <property type="evidence" value="ECO:0007669"/>
    <property type="project" value="UniProtKB-SubCell"/>
</dbReference>
<dbReference type="Gene3D" id="3.40.50.1700">
    <property type="entry name" value="Glycoside hydrolase family 3 C-terminal domain"/>
    <property type="match status" value="1"/>
</dbReference>
<proteinExistence type="inferred from homology"/>
<dbReference type="PANTHER" id="PTHR42721:SF3">
    <property type="entry name" value="BETA-D-XYLOSIDASE 5-RELATED"/>
    <property type="match status" value="1"/>
</dbReference>
<dbReference type="InterPro" id="IPR036881">
    <property type="entry name" value="Glyco_hydro_3_C_sf"/>
</dbReference>
<dbReference type="InterPro" id="IPR002772">
    <property type="entry name" value="Glyco_hydro_3_C"/>
</dbReference>
<keyword evidence="5" id="KW-0378">Hydrolase</keyword>
<dbReference type="SUPFAM" id="SSF51445">
    <property type="entry name" value="(Trans)glycosidases"/>
    <property type="match status" value="1"/>
</dbReference>
<evidence type="ECO:0000256" key="3">
    <source>
        <dbReference type="ARBA" id="ARBA00022525"/>
    </source>
</evidence>
<dbReference type="SMART" id="SM01217">
    <property type="entry name" value="Fn3_like"/>
    <property type="match status" value="1"/>
</dbReference>
<comment type="subcellular location">
    <subcellularLocation>
        <location evidence="1">Secreted</location>
    </subcellularLocation>
</comment>
<evidence type="ECO:0000256" key="7">
    <source>
        <dbReference type="ARBA" id="ARBA00023295"/>
    </source>
</evidence>
<dbReference type="PANTHER" id="PTHR42721">
    <property type="entry name" value="SUGAR HYDROLASE-RELATED"/>
    <property type="match status" value="1"/>
</dbReference>
<dbReference type="Pfam" id="PF01915">
    <property type="entry name" value="Glyco_hydro_3_C"/>
    <property type="match status" value="1"/>
</dbReference>
<sequence>MKKQYLLLLLLLLVQLCLSLRLSIVPFCEGAAPYACDPTAVNTTMLAFCNTSLPFQDRARDLVSRLSLPEKVRQLVNGASGVPRLGIPAYEWWSEALHGVSNVGPAVSFNSTVPGATSFPAPILSGAAFNRSLWYQMGRAVSTEARAMHNVGLAGLTYWSPNVNVFRDPRWGRGQETPGEDPLVVGEYSVQYVKGLQEITEEGRLKVSSCCKHYTAYDLDNWNGTDRFHFDAQVTQQDLEDTFQPPFKKCVVEGNVSSVMCSYNRVNGVPTCANEDLLKGIVRGQWGLNGYIVSDCDSVAVYYNAIHYTATPEDAVAVALKAGLDLNCGSFLGKYTENAVNLGKVEESIVDQALMNNYVVLMRLGFFDGDPKKLPYGNLNPQDVCTNEHQELALEAARQGIVLLDNDGTLPLSTSNDTQNILVVGPNANATEAMISNYAGVPCKYTSPLQGFLQYAPESSNYQPGCANVACVDGSLIESAATAASNADAVVIVVGLNQSIEQEGLDRDNLTLPGLQERLVTEVAAAATGPVVLVVMSAGPIDVSFAKIQSKIGAILWVGYPGQVGGQAMAEVIFGDYNPGGRLPVTWYPQEYVEKVAMTDMNMRPNSSRSFPGRTYRFYNGQTVYPFGHGLSYTTFSKYISLAPSTLLIPLNQPKTLISSHNISTSPKPKPNLFNSLEADERVIDISGIKCEGLEFIVGISVKNAGDRDGTHVVLLFWKPPSSDEVTGTPKQQLIGFERVDLKSGEVKNLSLKVDVCKDFSVVDAQGNRKVILGQHTLLVGASSERQVRHYIYARALSSSKT</sequence>
<feature type="chain" id="PRO_5043462398" description="Fibronectin type III-like domain-containing protein" evidence="8">
    <location>
        <begin position="20"/>
        <end position="802"/>
    </location>
</feature>
<dbReference type="Pfam" id="PF14310">
    <property type="entry name" value="Fn3-like"/>
    <property type="match status" value="1"/>
</dbReference>
<protein>
    <recommendedName>
        <fullName evidence="9">Fibronectin type III-like domain-containing protein</fullName>
    </recommendedName>
</protein>
<dbReference type="InterPro" id="IPR044993">
    <property type="entry name" value="BXL"/>
</dbReference>
<evidence type="ECO:0000256" key="1">
    <source>
        <dbReference type="ARBA" id="ARBA00004613"/>
    </source>
</evidence>
<dbReference type="PRINTS" id="PR00133">
    <property type="entry name" value="GLHYDRLASE3"/>
</dbReference>
<dbReference type="InterPro" id="IPR017853">
    <property type="entry name" value="GH"/>
</dbReference>
<dbReference type="EMBL" id="JAINDJ010000008">
    <property type="protein sequence ID" value="KAG9440443.1"/>
    <property type="molecule type" value="Genomic_DNA"/>
</dbReference>
<evidence type="ECO:0000256" key="5">
    <source>
        <dbReference type="ARBA" id="ARBA00022801"/>
    </source>
</evidence>
<keyword evidence="6" id="KW-0325">Glycoprotein</keyword>
<dbReference type="FunFam" id="3.40.50.1700:FF:000001">
    <property type="entry name" value="probable beta-D-xylosidase 2"/>
    <property type="match status" value="1"/>
</dbReference>